<feature type="transmembrane region" description="Helical" evidence="1">
    <location>
        <begin position="42"/>
        <end position="63"/>
    </location>
</feature>
<dbReference type="Pfam" id="PF20136">
    <property type="entry name" value="DUF6526"/>
    <property type="match status" value="1"/>
</dbReference>
<dbReference type="EMBL" id="JBCDNA010000001">
    <property type="protein sequence ID" value="MEL4455670.1"/>
    <property type="molecule type" value="Genomic_DNA"/>
</dbReference>
<reference evidence="2 3" key="1">
    <citation type="submission" date="2024-04" db="EMBL/GenBank/DDBJ databases">
        <title>whole genome sequencing of Lutimonas vermicola strain IMCC1616.</title>
        <authorList>
            <person name="Bae S.S."/>
        </authorList>
    </citation>
    <scope>NUCLEOTIDE SEQUENCE [LARGE SCALE GENOMIC DNA]</scope>
    <source>
        <strain evidence="2 3">IMCC1616</strain>
    </source>
</reference>
<proteinExistence type="predicted"/>
<evidence type="ECO:0000313" key="2">
    <source>
        <dbReference type="EMBL" id="MEL4455670.1"/>
    </source>
</evidence>
<evidence type="ECO:0000256" key="1">
    <source>
        <dbReference type="SAM" id="Phobius"/>
    </source>
</evidence>
<feature type="transmembrane region" description="Helical" evidence="1">
    <location>
        <begin position="12"/>
        <end position="36"/>
    </location>
</feature>
<sequence>MKNQNYSNHRRFVFGYHFFAMLGSLILVIGSIVNLVKTTHEGLYSASLITFGSVILLFTTFYARAFAIKAQDRVIRAEENFRYFLLTKSTLPEALTIRQIIGLRFASDDEFPALVEKAVKENMSENDIKKSIKTWRGDYYRV</sequence>
<organism evidence="2 3">
    <name type="scientific">Lutimonas vermicola</name>
    <dbReference type="NCBI Taxonomy" id="414288"/>
    <lineage>
        <taxon>Bacteria</taxon>
        <taxon>Pseudomonadati</taxon>
        <taxon>Bacteroidota</taxon>
        <taxon>Flavobacteriia</taxon>
        <taxon>Flavobacteriales</taxon>
        <taxon>Flavobacteriaceae</taxon>
        <taxon>Lutimonas</taxon>
    </lineage>
</organism>
<keyword evidence="1" id="KW-1133">Transmembrane helix</keyword>
<keyword evidence="1" id="KW-0812">Transmembrane</keyword>
<dbReference type="InterPro" id="IPR045385">
    <property type="entry name" value="DUF6526"/>
</dbReference>
<accession>A0ABU9L1I5</accession>
<evidence type="ECO:0000313" key="3">
    <source>
        <dbReference type="Proteomes" id="UP001474120"/>
    </source>
</evidence>
<dbReference type="RefSeq" id="WP_342159549.1">
    <property type="nucleotide sequence ID" value="NZ_JBCDNA010000001.1"/>
</dbReference>
<name>A0ABU9L1I5_9FLAO</name>
<keyword evidence="1" id="KW-0472">Membrane</keyword>
<comment type="caution">
    <text evidence="2">The sequence shown here is derived from an EMBL/GenBank/DDBJ whole genome shotgun (WGS) entry which is preliminary data.</text>
</comment>
<gene>
    <name evidence="2" type="ORF">AABB81_07160</name>
</gene>
<dbReference type="Proteomes" id="UP001474120">
    <property type="component" value="Unassembled WGS sequence"/>
</dbReference>
<keyword evidence="3" id="KW-1185">Reference proteome</keyword>
<protein>
    <submittedName>
        <fullName evidence="2">DUF6526 family protein</fullName>
    </submittedName>
</protein>